<evidence type="ECO:0000256" key="2">
    <source>
        <dbReference type="ARBA" id="ARBA00006484"/>
    </source>
</evidence>
<comment type="caution">
    <text evidence="15">The sequence shown here is derived from an EMBL/GenBank/DDBJ whole genome shotgun (WGS) entry which is preliminary data.</text>
</comment>
<sequence>MDDYTLPFWIYLCVLTMFVGGAMKKILASHLSTAPTLVAWLGATVLVERLWAFCLPAVLLLTLLGLTCCIYSATRTGPPSTNLPAHGKAVFITGCDSGFGKAAAKRLDTLGFEVFATVLDLSGEGARELQRTCSPRLTLLQVDITQPQQVQQALLDTKAVLGLRGLWALVNNAGVCVNFGDAELSLMSNFRGCMEVNFFGTLNVTKTLLPLLRQAKGRIITISSPAGDQPFPCLAAYGASKAALNLFIDTLHHELEPWGVRVSTILPAAYKTGQSSNHAYWEQQHKQLLQSLSPALVEDYGEDYINETKELFQSHASQANPDVTPVIDTIVQALLSPQPQVRYFAGPGVGLMYFIHSYCPYSLSNLFLQKLFMKKKLMPRALRKQSGFDLNLSLHNNNNNNEEEEEEKLK</sequence>
<dbReference type="PROSITE" id="PS00061">
    <property type="entry name" value="ADH_SHORT"/>
    <property type="match status" value="1"/>
</dbReference>
<evidence type="ECO:0000256" key="5">
    <source>
        <dbReference type="ARBA" id="ARBA00023221"/>
    </source>
</evidence>
<evidence type="ECO:0000313" key="15">
    <source>
        <dbReference type="EMBL" id="KAK2854361.1"/>
    </source>
</evidence>
<feature type="transmembrane region" description="Helical" evidence="14">
    <location>
        <begin position="6"/>
        <end position="23"/>
    </location>
</feature>
<evidence type="ECO:0000256" key="13">
    <source>
        <dbReference type="RuleBase" id="RU000363"/>
    </source>
</evidence>
<evidence type="ECO:0000256" key="7">
    <source>
        <dbReference type="ARBA" id="ARBA00041540"/>
    </source>
</evidence>
<dbReference type="PRINTS" id="PR00080">
    <property type="entry name" value="SDRFAMILY"/>
</dbReference>
<evidence type="ECO:0000256" key="6">
    <source>
        <dbReference type="ARBA" id="ARBA00040320"/>
    </source>
</evidence>
<keyword evidence="4" id="KW-0443">Lipid metabolism</keyword>
<accession>A0AA88N933</accession>
<dbReference type="SUPFAM" id="SSF51735">
    <property type="entry name" value="NAD(P)-binding Rossmann-fold domains"/>
    <property type="match status" value="1"/>
</dbReference>
<dbReference type="Proteomes" id="UP001187415">
    <property type="component" value="Unassembled WGS sequence"/>
</dbReference>
<gene>
    <name evidence="15" type="ORF">Q5P01_007022</name>
</gene>
<dbReference type="PANTHER" id="PTHR43313:SF2">
    <property type="entry name" value="11-BETA-HYDROXYSTEROID DEHYDROGENASE TYPE 2"/>
    <property type="match status" value="1"/>
</dbReference>
<evidence type="ECO:0000256" key="1">
    <source>
        <dbReference type="ARBA" id="ARBA00004854"/>
    </source>
</evidence>
<dbReference type="FunFam" id="3.40.50.720:FF:000074">
    <property type="entry name" value="Retinol dehydrogenase type 1"/>
    <property type="match status" value="1"/>
</dbReference>
<evidence type="ECO:0000256" key="4">
    <source>
        <dbReference type="ARBA" id="ARBA00023098"/>
    </source>
</evidence>
<comment type="catalytic activity">
    <reaction evidence="11">
        <text>11beta,17beta-dihydroxyandrost-4-ene-3-one + NAD(+) = 17beta-hydroxyandrost-4-ene-3,11-dione + NADH + H(+)</text>
        <dbReference type="Rhea" id="RHEA:69368"/>
        <dbReference type="ChEBI" id="CHEBI:15378"/>
        <dbReference type="ChEBI" id="CHEBI:34133"/>
        <dbReference type="ChEBI" id="CHEBI:57540"/>
        <dbReference type="ChEBI" id="CHEBI:57945"/>
        <dbReference type="ChEBI" id="CHEBI:81481"/>
    </reaction>
    <physiologicalReaction direction="left-to-right" evidence="11">
        <dbReference type="Rhea" id="RHEA:69369"/>
    </physiologicalReaction>
</comment>
<keyword evidence="14" id="KW-0812">Transmembrane</keyword>
<keyword evidence="14" id="KW-0472">Membrane</keyword>
<dbReference type="GO" id="GO:0008211">
    <property type="term" value="P:glucocorticoid metabolic process"/>
    <property type="evidence" value="ECO:0007669"/>
    <property type="project" value="TreeGrafter"/>
</dbReference>
<dbReference type="Pfam" id="PF00106">
    <property type="entry name" value="adh_short"/>
    <property type="match status" value="1"/>
</dbReference>
<dbReference type="AlphaFoldDB" id="A0AA88N933"/>
<dbReference type="GO" id="GO:0070523">
    <property type="term" value="F:11-beta-hydroxysteroid dehydrogenase (NAD+) activity"/>
    <property type="evidence" value="ECO:0007669"/>
    <property type="project" value="TreeGrafter"/>
</dbReference>
<evidence type="ECO:0000256" key="9">
    <source>
        <dbReference type="ARBA" id="ARBA00047650"/>
    </source>
</evidence>
<evidence type="ECO:0000256" key="12">
    <source>
        <dbReference type="ARBA" id="ARBA00048774"/>
    </source>
</evidence>
<dbReference type="PRINTS" id="PR00081">
    <property type="entry name" value="GDHRDH"/>
</dbReference>
<feature type="transmembrane region" description="Helical" evidence="14">
    <location>
        <begin position="50"/>
        <end position="73"/>
    </location>
</feature>
<keyword evidence="5" id="KW-0753">Steroid metabolism</keyword>
<dbReference type="InterPro" id="IPR036291">
    <property type="entry name" value="NAD(P)-bd_dom_sf"/>
</dbReference>
<evidence type="ECO:0000256" key="14">
    <source>
        <dbReference type="SAM" id="Phobius"/>
    </source>
</evidence>
<comment type="pathway">
    <text evidence="1">Steroid metabolism.</text>
</comment>
<protein>
    <recommendedName>
        <fullName evidence="6">11-beta-hydroxysteroid dehydrogenase type 2</fullName>
    </recommendedName>
    <alternativeName>
        <fullName evidence="7">Corticosteroid 11-beta-dehydrogenase isozyme 2</fullName>
    </alternativeName>
    <alternativeName>
        <fullName evidence="8">NAD-dependent 11-beta-hydroxysteroid dehydrogenase</fullName>
    </alternativeName>
</protein>
<evidence type="ECO:0000313" key="16">
    <source>
        <dbReference type="Proteomes" id="UP001187415"/>
    </source>
</evidence>
<comment type="catalytic activity">
    <reaction evidence="9">
        <text>11beta-hydroxyandrost-4-ene-3,17-dione + NAD(+) = androst-4-ene-3,11,17-trione + NADH + H(+)</text>
        <dbReference type="Rhea" id="RHEA:69408"/>
        <dbReference type="ChEBI" id="CHEBI:2495"/>
        <dbReference type="ChEBI" id="CHEBI:15378"/>
        <dbReference type="ChEBI" id="CHEBI:27967"/>
        <dbReference type="ChEBI" id="CHEBI:57540"/>
        <dbReference type="ChEBI" id="CHEBI:57945"/>
    </reaction>
    <physiologicalReaction direction="left-to-right" evidence="9">
        <dbReference type="Rhea" id="RHEA:69409"/>
    </physiologicalReaction>
</comment>
<dbReference type="CDD" id="cd09805">
    <property type="entry name" value="type2_17beta_HSD-like_SDR_c"/>
    <property type="match status" value="1"/>
</dbReference>
<organism evidence="15 16">
    <name type="scientific">Channa striata</name>
    <name type="common">Snakehead murrel</name>
    <name type="synonym">Ophicephalus striatus</name>
    <dbReference type="NCBI Taxonomy" id="64152"/>
    <lineage>
        <taxon>Eukaryota</taxon>
        <taxon>Metazoa</taxon>
        <taxon>Chordata</taxon>
        <taxon>Craniata</taxon>
        <taxon>Vertebrata</taxon>
        <taxon>Euteleostomi</taxon>
        <taxon>Actinopterygii</taxon>
        <taxon>Neopterygii</taxon>
        <taxon>Teleostei</taxon>
        <taxon>Neoteleostei</taxon>
        <taxon>Acanthomorphata</taxon>
        <taxon>Anabantaria</taxon>
        <taxon>Anabantiformes</taxon>
        <taxon>Channoidei</taxon>
        <taxon>Channidae</taxon>
        <taxon>Channa</taxon>
    </lineage>
</organism>
<keyword evidence="3" id="KW-0560">Oxidoreductase</keyword>
<dbReference type="InterPro" id="IPR020904">
    <property type="entry name" value="Sc_DH/Rdtase_CS"/>
</dbReference>
<comment type="catalytic activity">
    <reaction evidence="10">
        <text>an 11beta-hydroxysteroid + NAD(+) = an 11-oxosteroid + NADH + H(+)</text>
        <dbReference type="Rhea" id="RHEA:53116"/>
        <dbReference type="ChEBI" id="CHEBI:15378"/>
        <dbReference type="ChEBI" id="CHEBI:35346"/>
        <dbReference type="ChEBI" id="CHEBI:47787"/>
        <dbReference type="ChEBI" id="CHEBI:57540"/>
        <dbReference type="ChEBI" id="CHEBI:57945"/>
    </reaction>
    <physiologicalReaction direction="left-to-right" evidence="10">
        <dbReference type="Rhea" id="RHEA:53117"/>
    </physiologicalReaction>
</comment>
<dbReference type="Gene3D" id="3.40.50.720">
    <property type="entry name" value="NAD(P)-binding Rossmann-like Domain"/>
    <property type="match status" value="1"/>
</dbReference>
<comment type="similarity">
    <text evidence="2 13">Belongs to the short-chain dehydrogenases/reductases (SDR) family.</text>
</comment>
<comment type="catalytic activity">
    <reaction evidence="12">
        <text>corticosterone + NAD(+) = 11-dehydrocorticosterone + NADH + H(+)</text>
        <dbReference type="Rhea" id="RHEA:42204"/>
        <dbReference type="ChEBI" id="CHEBI:15378"/>
        <dbReference type="ChEBI" id="CHEBI:16827"/>
        <dbReference type="ChEBI" id="CHEBI:57540"/>
        <dbReference type="ChEBI" id="CHEBI:57945"/>
        <dbReference type="ChEBI" id="CHEBI:78600"/>
    </reaction>
    <physiologicalReaction direction="left-to-right" evidence="12">
        <dbReference type="Rhea" id="RHEA:42205"/>
    </physiologicalReaction>
</comment>
<evidence type="ECO:0000256" key="8">
    <source>
        <dbReference type="ARBA" id="ARBA00042028"/>
    </source>
</evidence>
<keyword evidence="16" id="KW-1185">Reference proteome</keyword>
<name>A0AA88N933_CHASR</name>
<evidence type="ECO:0000256" key="11">
    <source>
        <dbReference type="ARBA" id="ARBA00048218"/>
    </source>
</evidence>
<keyword evidence="14" id="KW-1133">Transmembrane helix</keyword>
<evidence type="ECO:0000256" key="10">
    <source>
        <dbReference type="ARBA" id="ARBA00047817"/>
    </source>
</evidence>
<dbReference type="EMBL" id="JAUPFM010000004">
    <property type="protein sequence ID" value="KAK2854361.1"/>
    <property type="molecule type" value="Genomic_DNA"/>
</dbReference>
<proteinExistence type="inferred from homology"/>
<dbReference type="PANTHER" id="PTHR43313">
    <property type="entry name" value="SHORT-CHAIN DEHYDROGENASE/REDUCTASE FAMILY 9C"/>
    <property type="match status" value="1"/>
</dbReference>
<dbReference type="InterPro" id="IPR002347">
    <property type="entry name" value="SDR_fam"/>
</dbReference>
<evidence type="ECO:0000256" key="3">
    <source>
        <dbReference type="ARBA" id="ARBA00023002"/>
    </source>
</evidence>
<reference evidence="15" key="1">
    <citation type="submission" date="2023-07" db="EMBL/GenBank/DDBJ databases">
        <title>Chromosome-level Genome Assembly of Striped Snakehead (Channa striata).</title>
        <authorList>
            <person name="Liu H."/>
        </authorList>
    </citation>
    <scope>NUCLEOTIDE SEQUENCE</scope>
    <source>
        <strain evidence="15">Gz</strain>
        <tissue evidence="15">Muscle</tissue>
    </source>
</reference>